<evidence type="ECO:0000313" key="4">
    <source>
        <dbReference type="Proteomes" id="UP000286806"/>
    </source>
</evidence>
<evidence type="ECO:0000259" key="2">
    <source>
        <dbReference type="PROSITE" id="PS50965"/>
    </source>
</evidence>
<keyword evidence="1" id="KW-0472">Membrane</keyword>
<evidence type="ECO:0000256" key="1">
    <source>
        <dbReference type="SAM" id="Phobius"/>
    </source>
</evidence>
<feature type="transmembrane region" description="Helical" evidence="1">
    <location>
        <begin position="53"/>
        <end position="72"/>
    </location>
</feature>
<evidence type="ECO:0000313" key="3">
    <source>
        <dbReference type="EMBL" id="GBL44986.1"/>
    </source>
</evidence>
<name>A0A401JBS2_9PROT</name>
<feature type="domain" description="NERD" evidence="2">
    <location>
        <begin position="117"/>
        <end position="237"/>
    </location>
</feature>
<comment type="caution">
    <text evidence="3">The sequence shown here is derived from an EMBL/GenBank/DDBJ whole genome shotgun (WGS) entry which is preliminary data.</text>
</comment>
<dbReference type="AlphaFoldDB" id="A0A401JBS2"/>
<keyword evidence="4" id="KW-1185">Reference proteome</keyword>
<dbReference type="Proteomes" id="UP000286806">
    <property type="component" value="Unassembled WGS sequence"/>
</dbReference>
<dbReference type="InterPro" id="IPR011528">
    <property type="entry name" value="NERD"/>
</dbReference>
<protein>
    <recommendedName>
        <fullName evidence="2">NERD domain-containing protein</fullName>
    </recommendedName>
</protein>
<proteinExistence type="predicted"/>
<keyword evidence="1" id="KW-0812">Transmembrane</keyword>
<keyword evidence="1" id="KW-1133">Transmembrane helix</keyword>
<dbReference type="EMBL" id="BGOW01000004">
    <property type="protein sequence ID" value="GBL44986.1"/>
    <property type="molecule type" value="Genomic_DNA"/>
</dbReference>
<reference evidence="3 4" key="1">
    <citation type="journal article" date="2019" name="Front. Microbiol.">
        <title>Genomes of Neutrophilic Sulfur-Oxidizing Chemolithoautotrophs Representing 9 Proteobacterial Species From 8 Genera.</title>
        <authorList>
            <person name="Watanabe T."/>
            <person name="Kojima H."/>
            <person name="Umezawa K."/>
            <person name="Hori C."/>
            <person name="Takasuka T.E."/>
            <person name="Kato Y."/>
            <person name="Fukui M."/>
        </authorList>
    </citation>
    <scope>NUCLEOTIDE SEQUENCE [LARGE SCALE GENOMIC DNA]</scope>
    <source>
        <strain evidence="3 4">TTN</strain>
    </source>
</reference>
<feature type="transmembrane region" description="Helical" evidence="1">
    <location>
        <begin position="84"/>
        <end position="106"/>
    </location>
</feature>
<gene>
    <name evidence="3" type="ORF">SFMTTN_0787</name>
</gene>
<dbReference type="Pfam" id="PF08378">
    <property type="entry name" value="NERD"/>
    <property type="match status" value="1"/>
</dbReference>
<organism evidence="3 4">
    <name type="scientific">Sulfuriferula multivorans</name>
    <dbReference type="NCBI Taxonomy" id="1559896"/>
    <lineage>
        <taxon>Bacteria</taxon>
        <taxon>Pseudomonadati</taxon>
        <taxon>Pseudomonadota</taxon>
        <taxon>Betaproteobacteria</taxon>
        <taxon>Nitrosomonadales</taxon>
        <taxon>Sulfuricellaceae</taxon>
        <taxon>Sulfuriferula</taxon>
    </lineage>
</organism>
<sequence>MGSYLALMFLPIGAIHLWRKRLESKRRSPLNQMLLRGPGESLRTELDDMRLDVLMYAVMLPVIPLLVYALHISQSYLGGSSESILRISVDVLFGLGTIIFFSFKIITLFKQINKFRLGYEGEVAIAQELNQLMRLGAYVFHDVPADGFNIDHVIVWPKGVFAVETKGRMKSKRNGGAEDAKVVFDGQRLQFPGWSESAPLDQASRQAKWLAQWLSSAVGDKVEVKPVLALPGWFVELKARSDVVIINGRNASGTFGKLFHTALSEEMVKRIAHQLEQRCRDVAPKHFHKRAKISSNT</sequence>
<dbReference type="PROSITE" id="PS50965">
    <property type="entry name" value="NERD"/>
    <property type="match status" value="1"/>
</dbReference>
<accession>A0A401JBS2</accession>